<comment type="caution">
    <text evidence="1">The sequence shown here is derived from an EMBL/GenBank/DDBJ whole genome shotgun (WGS) entry which is preliminary data.</text>
</comment>
<name>A0ACB8XVH4_9ASTR</name>
<proteinExistence type="predicted"/>
<organism evidence="1 2">
    <name type="scientific">Smallanthus sonchifolius</name>
    <dbReference type="NCBI Taxonomy" id="185202"/>
    <lineage>
        <taxon>Eukaryota</taxon>
        <taxon>Viridiplantae</taxon>
        <taxon>Streptophyta</taxon>
        <taxon>Embryophyta</taxon>
        <taxon>Tracheophyta</taxon>
        <taxon>Spermatophyta</taxon>
        <taxon>Magnoliopsida</taxon>
        <taxon>eudicotyledons</taxon>
        <taxon>Gunneridae</taxon>
        <taxon>Pentapetalae</taxon>
        <taxon>asterids</taxon>
        <taxon>campanulids</taxon>
        <taxon>Asterales</taxon>
        <taxon>Asteraceae</taxon>
        <taxon>Asteroideae</taxon>
        <taxon>Heliantheae alliance</taxon>
        <taxon>Millerieae</taxon>
        <taxon>Smallanthus</taxon>
    </lineage>
</organism>
<sequence>MSRFESNGGYGGVGYGDGVYARLINLQLVGYESVGVLIDKAGAGGSPSLVARGFSTHSSGIGEQLHIQMKVDDESVFVIVVRIEMSNGCKRYSNDHVWTSGIEDKQPNYAIRKCARVQLIKNGKKIASCVPNDGCLNYTEENEALVLEKGTQMYSHMDS</sequence>
<dbReference type="Proteomes" id="UP001056120">
    <property type="component" value="Linkage Group LG29"/>
</dbReference>
<evidence type="ECO:0000313" key="1">
    <source>
        <dbReference type="EMBL" id="KAI3675662.1"/>
    </source>
</evidence>
<reference evidence="2" key="1">
    <citation type="journal article" date="2022" name="Mol. Ecol. Resour.">
        <title>The genomes of chicory, endive, great burdock and yacon provide insights into Asteraceae palaeo-polyploidization history and plant inulin production.</title>
        <authorList>
            <person name="Fan W."/>
            <person name="Wang S."/>
            <person name="Wang H."/>
            <person name="Wang A."/>
            <person name="Jiang F."/>
            <person name="Liu H."/>
            <person name="Zhao H."/>
            <person name="Xu D."/>
            <person name="Zhang Y."/>
        </authorList>
    </citation>
    <scope>NUCLEOTIDE SEQUENCE [LARGE SCALE GENOMIC DNA]</scope>
    <source>
        <strain evidence="2">cv. Yunnan</strain>
    </source>
</reference>
<evidence type="ECO:0000313" key="2">
    <source>
        <dbReference type="Proteomes" id="UP001056120"/>
    </source>
</evidence>
<dbReference type="EMBL" id="CM042046">
    <property type="protein sequence ID" value="KAI3675662.1"/>
    <property type="molecule type" value="Genomic_DNA"/>
</dbReference>
<keyword evidence="2" id="KW-1185">Reference proteome</keyword>
<protein>
    <submittedName>
        <fullName evidence="1">Uncharacterized protein</fullName>
    </submittedName>
</protein>
<accession>A0ACB8XVH4</accession>
<gene>
    <name evidence="1" type="ORF">L1987_85254</name>
</gene>
<reference evidence="1 2" key="2">
    <citation type="journal article" date="2022" name="Mol. Ecol. Resour.">
        <title>The genomes of chicory, endive, great burdock and yacon provide insights into Asteraceae paleo-polyploidization history and plant inulin production.</title>
        <authorList>
            <person name="Fan W."/>
            <person name="Wang S."/>
            <person name="Wang H."/>
            <person name="Wang A."/>
            <person name="Jiang F."/>
            <person name="Liu H."/>
            <person name="Zhao H."/>
            <person name="Xu D."/>
            <person name="Zhang Y."/>
        </authorList>
    </citation>
    <scope>NUCLEOTIDE SEQUENCE [LARGE SCALE GENOMIC DNA]</scope>
    <source>
        <strain evidence="2">cv. Yunnan</strain>
        <tissue evidence="1">Leaves</tissue>
    </source>
</reference>